<dbReference type="AlphaFoldDB" id="A0AAE1LJV6"/>
<name>A0AAE1LJV6_9NEOP</name>
<comment type="caution">
    <text evidence="1">The sequence shown here is derived from an EMBL/GenBank/DDBJ whole genome shotgun (WGS) entry which is preliminary data.</text>
</comment>
<reference evidence="1" key="2">
    <citation type="journal article" date="2023" name="BMC Genomics">
        <title>Pest status, molecular evolution, and epigenetic factors derived from the genome assembly of Frankliniella fusca, a thysanopteran phytovirus vector.</title>
        <authorList>
            <person name="Catto M.A."/>
            <person name="Labadie P.E."/>
            <person name="Jacobson A.L."/>
            <person name="Kennedy G.G."/>
            <person name="Srinivasan R."/>
            <person name="Hunt B.G."/>
        </authorList>
    </citation>
    <scope>NUCLEOTIDE SEQUENCE</scope>
    <source>
        <strain evidence="1">PL_HMW_Pooled</strain>
    </source>
</reference>
<evidence type="ECO:0000313" key="2">
    <source>
        <dbReference type="Proteomes" id="UP001219518"/>
    </source>
</evidence>
<organism evidence="1 2">
    <name type="scientific">Frankliniella fusca</name>
    <dbReference type="NCBI Taxonomy" id="407009"/>
    <lineage>
        <taxon>Eukaryota</taxon>
        <taxon>Metazoa</taxon>
        <taxon>Ecdysozoa</taxon>
        <taxon>Arthropoda</taxon>
        <taxon>Hexapoda</taxon>
        <taxon>Insecta</taxon>
        <taxon>Pterygota</taxon>
        <taxon>Neoptera</taxon>
        <taxon>Paraneoptera</taxon>
        <taxon>Thysanoptera</taxon>
        <taxon>Terebrantia</taxon>
        <taxon>Thripoidea</taxon>
        <taxon>Thripidae</taxon>
        <taxon>Frankliniella</taxon>
    </lineage>
</organism>
<accession>A0AAE1LJV6</accession>
<protein>
    <submittedName>
        <fullName evidence="1">NADH-quinone oxidoreductase subunit D</fullName>
    </submittedName>
</protein>
<proteinExistence type="predicted"/>
<dbReference type="Proteomes" id="UP001219518">
    <property type="component" value="Unassembled WGS sequence"/>
</dbReference>
<evidence type="ECO:0000313" key="1">
    <source>
        <dbReference type="EMBL" id="KAK3921229.1"/>
    </source>
</evidence>
<gene>
    <name evidence="1" type="ORF">KUF71_010444</name>
</gene>
<sequence>MAGSGHRWTRNVPSGVQIVGRKAWNTQREAPMSLYSALQSEAYVKEEKDSVHRHCRGPHPLRKHTRVRGFIVYPAAARHKVIK</sequence>
<reference evidence="1" key="1">
    <citation type="submission" date="2021-07" db="EMBL/GenBank/DDBJ databases">
        <authorList>
            <person name="Catto M.A."/>
            <person name="Jacobson A."/>
            <person name="Kennedy G."/>
            <person name="Labadie P."/>
            <person name="Hunt B.G."/>
            <person name="Srinivasan R."/>
        </authorList>
    </citation>
    <scope>NUCLEOTIDE SEQUENCE</scope>
    <source>
        <strain evidence="1">PL_HMW_Pooled</strain>
        <tissue evidence="1">Head</tissue>
    </source>
</reference>
<keyword evidence="2" id="KW-1185">Reference proteome</keyword>
<dbReference type="EMBL" id="JAHWGI010001033">
    <property type="protein sequence ID" value="KAK3921229.1"/>
    <property type="molecule type" value="Genomic_DNA"/>
</dbReference>